<dbReference type="EMBL" id="JACHHJ010000004">
    <property type="protein sequence ID" value="MBB6450927.1"/>
    <property type="molecule type" value="Genomic_DNA"/>
</dbReference>
<sequence length="497" mass="56334">MSDNRKYSIWFLTGSQNLYGQDAIKEVQANSEQIVKRMNESGSVQQSIEFKGVMKTSDEIRKTLLQANAYDQCAGVITWMHTFSPAKMWIAGLKQLGKPLLHFHTQYHKEVPWESIDMDFMNINQSAHGDREFGFITEKLNIPRKIITGHWDDEDVLQRIGKWMNVAAAHAEGQHLKIARFGGIMRNVAVTEGDKVEAEVKFGWKVHAHGIGEIVDEIGQLREEDLASTLEEYESRYKISKQVKEEQWEAVKEQAKIEVALEHFLEKNNYQALTTNFEDLNGMKQLPGLAIQRLMEKGYGFGGEGDWKTAGLVRIMKIISGNKKTSFMEDYTYHWKKGEESIIGSHMLEVCPTIAGEGEQQEIQVNPLTMGGKEDPSRLVFKGMAGEAVNAAVIDLGERFRLVVNKVNAIENHESMPHLPVATIIWQPTPSMEVSTESWITAGGAHHTCLSFEIDAEDLKDYAEMVNIECAVIDEETRVNSFKDQLRSMSGYWKMNV</sequence>
<dbReference type="InterPro" id="IPR055389">
    <property type="entry name" value="AraA_N"/>
</dbReference>
<dbReference type="Gene3D" id="3.40.50.10940">
    <property type="match status" value="1"/>
</dbReference>
<dbReference type="GO" id="GO:0019569">
    <property type="term" value="P:L-arabinose catabolic process to D-xylulose 5-phosphate"/>
    <property type="evidence" value="ECO:0007669"/>
    <property type="project" value="UniProtKB-UniRule"/>
</dbReference>
<evidence type="ECO:0000256" key="6">
    <source>
        <dbReference type="HAMAP-Rule" id="MF_00519"/>
    </source>
</evidence>
<dbReference type="InterPro" id="IPR009015">
    <property type="entry name" value="Fucose_isomerase_N/cen_sf"/>
</dbReference>
<dbReference type="NCBIfam" id="NF002795">
    <property type="entry name" value="PRK02929.1"/>
    <property type="match status" value="1"/>
</dbReference>
<feature type="binding site" evidence="6">
    <location>
        <position position="304"/>
    </location>
    <ligand>
        <name>Mn(2+)</name>
        <dbReference type="ChEBI" id="CHEBI:29035"/>
    </ligand>
</feature>
<dbReference type="SUPFAM" id="SSF50443">
    <property type="entry name" value="FucI/AraA C-terminal domain-like"/>
    <property type="match status" value="1"/>
</dbReference>
<comment type="caution">
    <text evidence="10">The sequence shown here is derived from an EMBL/GenBank/DDBJ whole genome shotgun (WGS) entry which is preliminary data.</text>
</comment>
<evidence type="ECO:0000256" key="2">
    <source>
        <dbReference type="ARBA" id="ARBA00022935"/>
    </source>
</evidence>
<feature type="domain" description="L-arabinose isomerase C-terminal" evidence="8">
    <location>
        <begin position="325"/>
        <end position="469"/>
    </location>
</feature>
<dbReference type="RefSeq" id="WP_184404981.1">
    <property type="nucleotide sequence ID" value="NZ_JACHHJ010000004.1"/>
</dbReference>
<dbReference type="InterPro" id="IPR055390">
    <property type="entry name" value="AraA_central"/>
</dbReference>
<dbReference type="Pfam" id="PF24856">
    <property type="entry name" value="AraA_central"/>
    <property type="match status" value="1"/>
</dbReference>
<evidence type="ECO:0000259" key="8">
    <source>
        <dbReference type="Pfam" id="PF11762"/>
    </source>
</evidence>
<keyword evidence="3 6" id="KW-0464">Manganese</keyword>
<dbReference type="UniPathway" id="UPA00145">
    <property type="reaction ID" value="UER00565"/>
</dbReference>
<feature type="binding site" evidence="6">
    <location>
        <position position="329"/>
    </location>
    <ligand>
        <name>Mn(2+)</name>
        <dbReference type="ChEBI" id="CHEBI:29035"/>
    </ligand>
</feature>
<protein>
    <recommendedName>
        <fullName evidence="6">L-arabinose isomerase</fullName>
        <ecNumber evidence="6">5.3.1.4</ecNumber>
    </recommendedName>
</protein>
<keyword evidence="5 6" id="KW-0119">Carbohydrate metabolism</keyword>
<dbReference type="Proteomes" id="UP000568839">
    <property type="component" value="Unassembled WGS sequence"/>
</dbReference>
<dbReference type="PIRSF" id="PIRSF001478">
    <property type="entry name" value="L-ara_isomerase"/>
    <property type="match status" value="1"/>
</dbReference>
<evidence type="ECO:0000259" key="9">
    <source>
        <dbReference type="Pfam" id="PF24856"/>
    </source>
</evidence>
<dbReference type="AlphaFoldDB" id="A0A841PQ20"/>
<dbReference type="GO" id="GO:0030145">
    <property type="term" value="F:manganese ion binding"/>
    <property type="evidence" value="ECO:0007669"/>
    <property type="project" value="UniProtKB-UniRule"/>
</dbReference>
<dbReference type="EC" id="5.3.1.4" evidence="6"/>
<dbReference type="InterPro" id="IPR024664">
    <property type="entry name" value="Ara_Isoase_C"/>
</dbReference>
<dbReference type="GO" id="GO:0005829">
    <property type="term" value="C:cytosol"/>
    <property type="evidence" value="ECO:0007669"/>
    <property type="project" value="TreeGrafter"/>
</dbReference>
<comment type="function">
    <text evidence="6">Catalyzes the conversion of L-arabinose to L-ribulose.</text>
</comment>
<proteinExistence type="inferred from homology"/>
<dbReference type="InterPro" id="IPR003762">
    <property type="entry name" value="Lara_isomerase"/>
</dbReference>
<gene>
    <name evidence="6" type="primary">araA</name>
    <name evidence="10" type="ORF">HNR44_002917</name>
</gene>
<evidence type="ECO:0000256" key="1">
    <source>
        <dbReference type="ARBA" id="ARBA00022723"/>
    </source>
</evidence>
<evidence type="ECO:0000259" key="7">
    <source>
        <dbReference type="Pfam" id="PF02610"/>
    </source>
</evidence>
<reference evidence="10 11" key="1">
    <citation type="submission" date="2020-08" db="EMBL/GenBank/DDBJ databases">
        <title>Genomic Encyclopedia of Type Strains, Phase IV (KMG-IV): sequencing the most valuable type-strain genomes for metagenomic binning, comparative biology and taxonomic classification.</title>
        <authorList>
            <person name="Goeker M."/>
        </authorList>
    </citation>
    <scope>NUCLEOTIDE SEQUENCE [LARGE SCALE GENOMIC DNA]</scope>
    <source>
        <strain evidence="10 11">DSM 21769</strain>
    </source>
</reference>
<feature type="domain" description="L-arabinose isomerase N-terminal" evidence="7">
    <location>
        <begin position="8"/>
        <end position="172"/>
    </location>
</feature>
<feature type="binding site" evidence="6">
    <location>
        <position position="447"/>
    </location>
    <ligand>
        <name>Mn(2+)</name>
        <dbReference type="ChEBI" id="CHEBI:29035"/>
    </ligand>
</feature>
<feature type="binding site" evidence="6">
    <location>
        <position position="346"/>
    </location>
    <ligand>
        <name>Mn(2+)</name>
        <dbReference type="ChEBI" id="CHEBI:29035"/>
    </ligand>
</feature>
<keyword evidence="4 6" id="KW-0413">Isomerase</keyword>
<evidence type="ECO:0000256" key="4">
    <source>
        <dbReference type="ARBA" id="ARBA00023235"/>
    </source>
</evidence>
<dbReference type="Pfam" id="PF11762">
    <property type="entry name" value="Arabinose_Iso_C"/>
    <property type="match status" value="1"/>
</dbReference>
<dbReference type="GO" id="GO:0008733">
    <property type="term" value="F:L-arabinose isomerase activity"/>
    <property type="evidence" value="ECO:0007669"/>
    <property type="project" value="UniProtKB-UniRule"/>
</dbReference>
<keyword evidence="2 6" id="KW-0054">Arabinose catabolism</keyword>
<name>A0A841PQ20_9BACL</name>
<evidence type="ECO:0000256" key="5">
    <source>
        <dbReference type="ARBA" id="ARBA00023277"/>
    </source>
</evidence>
<comment type="similarity">
    <text evidence="6">Belongs to the arabinose isomerase family.</text>
</comment>
<evidence type="ECO:0000313" key="10">
    <source>
        <dbReference type="EMBL" id="MBB6450927.1"/>
    </source>
</evidence>
<dbReference type="PANTHER" id="PTHR38464:SF1">
    <property type="entry name" value="L-ARABINOSE ISOMERASE"/>
    <property type="match status" value="1"/>
</dbReference>
<keyword evidence="11" id="KW-1185">Reference proteome</keyword>
<dbReference type="PANTHER" id="PTHR38464">
    <property type="entry name" value="L-ARABINOSE ISOMERASE"/>
    <property type="match status" value="1"/>
</dbReference>
<dbReference type="SUPFAM" id="SSF53743">
    <property type="entry name" value="FucI/AraA N-terminal and middle domains"/>
    <property type="match status" value="1"/>
</dbReference>
<comment type="catalytic activity">
    <reaction evidence="6">
        <text>beta-L-arabinopyranose = L-ribulose</text>
        <dbReference type="Rhea" id="RHEA:14821"/>
        <dbReference type="ChEBI" id="CHEBI:16880"/>
        <dbReference type="ChEBI" id="CHEBI:40886"/>
        <dbReference type="EC" id="5.3.1.4"/>
    </reaction>
</comment>
<evidence type="ECO:0000256" key="3">
    <source>
        <dbReference type="ARBA" id="ARBA00023211"/>
    </source>
</evidence>
<keyword evidence="1 6" id="KW-0479">Metal-binding</keyword>
<comment type="pathway">
    <text evidence="6">Carbohydrate degradation; L-arabinose degradation via L-ribulose; D-xylulose 5-phosphate from L-arabinose (bacterial route): step 1/3.</text>
</comment>
<accession>A0A841PQ20</accession>
<dbReference type="InterPro" id="IPR038583">
    <property type="entry name" value="AraA_N_sf"/>
</dbReference>
<dbReference type="InterPro" id="IPR004216">
    <property type="entry name" value="Fuc/Ara_isomerase_C"/>
</dbReference>
<dbReference type="Pfam" id="PF02610">
    <property type="entry name" value="AraA_N"/>
    <property type="match status" value="1"/>
</dbReference>
<feature type="domain" description="L-arabinose isomerase central" evidence="9">
    <location>
        <begin position="177"/>
        <end position="320"/>
    </location>
</feature>
<organism evidence="10 11">
    <name type="scientific">Geomicrobium halophilum</name>
    <dbReference type="NCBI Taxonomy" id="549000"/>
    <lineage>
        <taxon>Bacteria</taxon>
        <taxon>Bacillati</taxon>
        <taxon>Bacillota</taxon>
        <taxon>Bacilli</taxon>
        <taxon>Bacillales</taxon>
        <taxon>Geomicrobium</taxon>
    </lineage>
</organism>
<dbReference type="HAMAP" id="MF_00519">
    <property type="entry name" value="Arabinose_Isome"/>
    <property type="match status" value="1"/>
</dbReference>
<comment type="cofactor">
    <cofactor evidence="6">
        <name>Mn(2+)</name>
        <dbReference type="ChEBI" id="CHEBI:29035"/>
    </cofactor>
    <text evidence="6">Binds 1 Mn(2+) ion per subunit.</text>
</comment>
<evidence type="ECO:0000313" key="11">
    <source>
        <dbReference type="Proteomes" id="UP000568839"/>
    </source>
</evidence>